<reference evidence="1 2" key="1">
    <citation type="submission" date="2018-02" db="EMBL/GenBank/DDBJ databases">
        <authorList>
            <person name="Cohen D.B."/>
            <person name="Kent A.D."/>
        </authorList>
    </citation>
    <scope>NUCLEOTIDE SEQUENCE [LARGE SCALE GENOMIC DNA]</scope>
    <source>
        <strain evidence="1 2">CCAP 1448/3</strain>
    </source>
</reference>
<dbReference type="RefSeq" id="WP_106288639.1">
    <property type="nucleotide sequence ID" value="NZ_CAWNTC010000030.1"/>
</dbReference>
<keyword evidence="2" id="KW-1185">Reference proteome</keyword>
<proteinExistence type="predicted"/>
<evidence type="ECO:0000313" key="2">
    <source>
        <dbReference type="Proteomes" id="UP000238762"/>
    </source>
</evidence>
<accession>A0A2T1C493</accession>
<reference evidence="1 2" key="2">
    <citation type="submission" date="2018-03" db="EMBL/GenBank/DDBJ databases">
        <title>The ancient ancestry and fast evolution of plastids.</title>
        <authorList>
            <person name="Moore K.R."/>
            <person name="Magnabosco C."/>
            <person name="Momper L."/>
            <person name="Gold D.A."/>
            <person name="Bosak T."/>
            <person name="Fournier G.P."/>
        </authorList>
    </citation>
    <scope>NUCLEOTIDE SEQUENCE [LARGE SCALE GENOMIC DNA]</scope>
    <source>
        <strain evidence="1 2">CCAP 1448/3</strain>
    </source>
</reference>
<name>A0A2T1C493_9CYAN</name>
<gene>
    <name evidence="1" type="ORF">C7B64_10695</name>
</gene>
<dbReference type="OrthoDB" id="532567at2"/>
<dbReference type="AlphaFoldDB" id="A0A2T1C493"/>
<dbReference type="EMBL" id="PVWJ01000044">
    <property type="protein sequence ID" value="PSB02988.1"/>
    <property type="molecule type" value="Genomic_DNA"/>
</dbReference>
<sequence>MNQESELAANDEMRPEYDFSGGVRGKYYQAYMESSNVVILDPDVAEIFRDSASVNEALRLLAKIAKSVPAQ</sequence>
<organism evidence="1 2">
    <name type="scientific">Merismopedia glauca CCAP 1448/3</name>
    <dbReference type="NCBI Taxonomy" id="1296344"/>
    <lineage>
        <taxon>Bacteria</taxon>
        <taxon>Bacillati</taxon>
        <taxon>Cyanobacteriota</taxon>
        <taxon>Cyanophyceae</taxon>
        <taxon>Synechococcales</taxon>
        <taxon>Merismopediaceae</taxon>
        <taxon>Merismopedia</taxon>
    </lineage>
</organism>
<evidence type="ECO:0000313" key="1">
    <source>
        <dbReference type="EMBL" id="PSB02988.1"/>
    </source>
</evidence>
<dbReference type="Proteomes" id="UP000238762">
    <property type="component" value="Unassembled WGS sequence"/>
</dbReference>
<comment type="caution">
    <text evidence="1">The sequence shown here is derived from an EMBL/GenBank/DDBJ whole genome shotgun (WGS) entry which is preliminary data.</text>
</comment>
<protein>
    <submittedName>
        <fullName evidence="1">Uncharacterized protein</fullName>
    </submittedName>
</protein>